<protein>
    <recommendedName>
        <fullName evidence="3">Spherulin-4</fullName>
    </recommendedName>
</protein>
<name>A0AAN7W4F3_9PEZI</name>
<dbReference type="AlphaFoldDB" id="A0AAN7W4F3"/>
<dbReference type="PANTHER" id="PTHR35040">
    <property type="match status" value="1"/>
</dbReference>
<reference evidence="1" key="1">
    <citation type="submission" date="2023-08" db="EMBL/GenBank/DDBJ databases">
        <title>Black Yeasts Isolated from many extreme environments.</title>
        <authorList>
            <person name="Coleine C."/>
            <person name="Stajich J.E."/>
            <person name="Selbmann L."/>
        </authorList>
    </citation>
    <scope>NUCLEOTIDE SEQUENCE</scope>
    <source>
        <strain evidence="1">CCFEE 5810</strain>
    </source>
</reference>
<dbReference type="PANTHER" id="PTHR35040:SF9">
    <property type="entry name" value="4-LIKE CELL SURFACE PROTEIN, PUTATIVE (AFU_ORTHOLOGUE AFUA_4G14080)-RELATED"/>
    <property type="match status" value="1"/>
</dbReference>
<sequence>MVNYGFILVPLYIYPLPGAWDGLFKVAKTYPSVTFQAVINPDTGPGDSACPNSDFITSMAELNSIPNIQTLAYVHTAANFDCGPGTWICPATQPQSALENNITKYQNWNIPGKCTDADVHIDGIFFDEAPSDANATTYMSDITSFAKSTLTRGSTVLFNAGQAVDPAYWSIADYINVLEDTEVAYDSADIGALNGEGKYHAQTTIILHDYASGPAILERDVSTILSTGRDAMAGLYITDLDVYNKLPTNFTGFAEEVAKVVAANAAAVGINS</sequence>
<dbReference type="Proteomes" id="UP001310594">
    <property type="component" value="Unassembled WGS sequence"/>
</dbReference>
<evidence type="ECO:0008006" key="3">
    <source>
        <dbReference type="Google" id="ProtNLM"/>
    </source>
</evidence>
<proteinExistence type="predicted"/>
<gene>
    <name evidence="1" type="ORF">LTR97_008021</name>
</gene>
<evidence type="ECO:0000313" key="2">
    <source>
        <dbReference type="Proteomes" id="UP001310594"/>
    </source>
</evidence>
<dbReference type="Pfam" id="PF12138">
    <property type="entry name" value="Spherulin4"/>
    <property type="match status" value="1"/>
</dbReference>
<dbReference type="InterPro" id="IPR021986">
    <property type="entry name" value="Spherulin4"/>
</dbReference>
<organism evidence="1 2">
    <name type="scientific">Elasticomyces elasticus</name>
    <dbReference type="NCBI Taxonomy" id="574655"/>
    <lineage>
        <taxon>Eukaryota</taxon>
        <taxon>Fungi</taxon>
        <taxon>Dikarya</taxon>
        <taxon>Ascomycota</taxon>
        <taxon>Pezizomycotina</taxon>
        <taxon>Dothideomycetes</taxon>
        <taxon>Dothideomycetidae</taxon>
        <taxon>Mycosphaerellales</taxon>
        <taxon>Teratosphaeriaceae</taxon>
        <taxon>Elasticomyces</taxon>
    </lineage>
</organism>
<accession>A0AAN7W4F3</accession>
<evidence type="ECO:0000313" key="1">
    <source>
        <dbReference type="EMBL" id="KAK5696717.1"/>
    </source>
</evidence>
<dbReference type="EMBL" id="JAVRQU010000012">
    <property type="protein sequence ID" value="KAK5696717.1"/>
    <property type="molecule type" value="Genomic_DNA"/>
</dbReference>
<comment type="caution">
    <text evidence="1">The sequence shown here is derived from an EMBL/GenBank/DDBJ whole genome shotgun (WGS) entry which is preliminary data.</text>
</comment>